<dbReference type="EMBL" id="JABWDY010036650">
    <property type="protein sequence ID" value="KAF5181032.1"/>
    <property type="molecule type" value="Genomic_DNA"/>
</dbReference>
<feature type="non-terminal residue" evidence="7">
    <location>
        <position position="1"/>
    </location>
</feature>
<organism evidence="7 8">
    <name type="scientific">Thalictrum thalictroides</name>
    <name type="common">Rue-anemone</name>
    <name type="synonym">Anemone thalictroides</name>
    <dbReference type="NCBI Taxonomy" id="46969"/>
    <lineage>
        <taxon>Eukaryota</taxon>
        <taxon>Viridiplantae</taxon>
        <taxon>Streptophyta</taxon>
        <taxon>Embryophyta</taxon>
        <taxon>Tracheophyta</taxon>
        <taxon>Spermatophyta</taxon>
        <taxon>Magnoliopsida</taxon>
        <taxon>Ranunculales</taxon>
        <taxon>Ranunculaceae</taxon>
        <taxon>Thalictroideae</taxon>
        <taxon>Thalictrum</taxon>
    </lineage>
</organism>
<accession>A0A7J6V9H6</accession>
<keyword evidence="8" id="KW-1185">Reference proteome</keyword>
<evidence type="ECO:0000256" key="1">
    <source>
        <dbReference type="ARBA" id="ARBA00004141"/>
    </source>
</evidence>
<dbReference type="PANTHER" id="PTHR12300">
    <property type="entry name" value="HVA22-LIKE PROTEINS"/>
    <property type="match status" value="1"/>
</dbReference>
<comment type="caution">
    <text evidence="7">The sequence shown here is derived from an EMBL/GenBank/DDBJ whole genome shotgun (WGS) entry which is preliminary data.</text>
</comment>
<dbReference type="Pfam" id="PF03134">
    <property type="entry name" value="TB2_DP1_HVA22"/>
    <property type="match status" value="1"/>
</dbReference>
<evidence type="ECO:0000256" key="3">
    <source>
        <dbReference type="ARBA" id="ARBA00022692"/>
    </source>
</evidence>
<evidence type="ECO:0000313" key="7">
    <source>
        <dbReference type="EMBL" id="KAF5181032.1"/>
    </source>
</evidence>
<dbReference type="OrthoDB" id="434647at2759"/>
<dbReference type="AlphaFoldDB" id="A0A7J6V9H6"/>
<dbReference type="Proteomes" id="UP000554482">
    <property type="component" value="Unassembled WGS sequence"/>
</dbReference>
<comment type="subcellular location">
    <subcellularLocation>
        <location evidence="1 6">Membrane</location>
        <topology evidence="1 6">Multi-pass membrane protein</topology>
    </subcellularLocation>
</comment>
<dbReference type="InterPro" id="IPR004345">
    <property type="entry name" value="TB2_DP1_HVA22"/>
</dbReference>
<evidence type="ECO:0000313" key="8">
    <source>
        <dbReference type="Proteomes" id="UP000554482"/>
    </source>
</evidence>
<protein>
    <recommendedName>
        <fullName evidence="6">HVA22-like protein</fullName>
    </recommendedName>
</protein>
<evidence type="ECO:0000256" key="6">
    <source>
        <dbReference type="RuleBase" id="RU362006"/>
    </source>
</evidence>
<dbReference type="GO" id="GO:0016020">
    <property type="term" value="C:membrane"/>
    <property type="evidence" value="ECO:0007669"/>
    <property type="project" value="UniProtKB-SubCell"/>
</dbReference>
<evidence type="ECO:0000256" key="2">
    <source>
        <dbReference type="ARBA" id="ARBA00008573"/>
    </source>
</evidence>
<comment type="similarity">
    <text evidence="2 6">Belongs to the DP1 family.</text>
</comment>
<keyword evidence="5 6" id="KW-0472">Membrane</keyword>
<name>A0A7J6V9H6_THATH</name>
<keyword evidence="4 6" id="KW-1133">Transmembrane helix</keyword>
<keyword evidence="3 6" id="KW-0812">Transmembrane</keyword>
<feature type="transmembrane region" description="Helical" evidence="6">
    <location>
        <begin position="16"/>
        <end position="35"/>
    </location>
</feature>
<sequence>MGFVGFLKLLVRSFDVLAWPVVTIVYPLYASIQAIQTNSHFENQRWLTYWVLCGLIMLFELICARFIGWLPFWPHVKLMTTCWLAIPHFNGAGYAYNHFVRPCFSVNLQTVKNLVRPGQEEFRICESDNFLLVAERYIEEKGSEALEKLIFDK</sequence>
<reference evidence="7 8" key="1">
    <citation type="submission" date="2020-06" db="EMBL/GenBank/DDBJ databases">
        <title>Transcriptomic and genomic resources for Thalictrum thalictroides and T. hernandezii: Facilitating candidate gene discovery in an emerging model plant lineage.</title>
        <authorList>
            <person name="Arias T."/>
            <person name="Riano-Pachon D.M."/>
            <person name="Di Stilio V.S."/>
        </authorList>
    </citation>
    <scope>NUCLEOTIDE SEQUENCE [LARGE SCALE GENOMIC DNA]</scope>
    <source>
        <strain evidence="8">cv. WT478/WT964</strain>
        <tissue evidence="7">Leaves</tissue>
    </source>
</reference>
<dbReference type="PANTHER" id="PTHR12300:SF161">
    <property type="entry name" value="RECEPTOR EXPRESSION-ENHANCING PROTEIN"/>
    <property type="match status" value="1"/>
</dbReference>
<proteinExistence type="inferred from homology"/>
<feature type="transmembrane region" description="Helical" evidence="6">
    <location>
        <begin position="47"/>
        <end position="72"/>
    </location>
</feature>
<evidence type="ECO:0000256" key="5">
    <source>
        <dbReference type="ARBA" id="ARBA00023136"/>
    </source>
</evidence>
<evidence type="ECO:0000256" key="4">
    <source>
        <dbReference type="ARBA" id="ARBA00022989"/>
    </source>
</evidence>
<gene>
    <name evidence="7" type="ORF">FRX31_029380</name>
</gene>